<dbReference type="AlphaFoldDB" id="A0A5N6UTG9"/>
<evidence type="ECO:0000313" key="2">
    <source>
        <dbReference type="Proteomes" id="UP000326950"/>
    </source>
</evidence>
<accession>A0A5N6UTG9</accession>
<reference evidence="1 2" key="1">
    <citation type="submission" date="2019-04" db="EMBL/GenBank/DDBJ databases">
        <title>Friends and foes A comparative genomics study of 23 Aspergillus species from section Flavi.</title>
        <authorList>
            <consortium name="DOE Joint Genome Institute"/>
            <person name="Kjaerbolling I."/>
            <person name="Vesth T."/>
            <person name="Frisvad J.C."/>
            <person name="Nybo J.L."/>
            <person name="Theobald S."/>
            <person name="Kildgaard S."/>
            <person name="Isbrandt T."/>
            <person name="Kuo A."/>
            <person name="Sato A."/>
            <person name="Lyhne E.K."/>
            <person name="Kogle M.E."/>
            <person name="Wiebenga A."/>
            <person name="Kun R.S."/>
            <person name="Lubbers R.J."/>
            <person name="Makela M.R."/>
            <person name="Barry K."/>
            <person name="Chovatia M."/>
            <person name="Clum A."/>
            <person name="Daum C."/>
            <person name="Haridas S."/>
            <person name="He G."/>
            <person name="LaButti K."/>
            <person name="Lipzen A."/>
            <person name="Mondo S."/>
            <person name="Riley R."/>
            <person name="Salamov A."/>
            <person name="Simmons B.A."/>
            <person name="Magnuson J.K."/>
            <person name="Henrissat B."/>
            <person name="Mortensen U.H."/>
            <person name="Larsen T.O."/>
            <person name="Devries R.P."/>
            <person name="Grigoriev I.V."/>
            <person name="Machida M."/>
            <person name="Baker S.E."/>
            <person name="Andersen M.R."/>
        </authorList>
    </citation>
    <scope>NUCLEOTIDE SEQUENCE [LARGE SCALE GENOMIC DNA]</scope>
    <source>
        <strain evidence="1 2">CBS 117626</strain>
    </source>
</reference>
<organism evidence="1 2">
    <name type="scientific">Aspergillus tamarii</name>
    <dbReference type="NCBI Taxonomy" id="41984"/>
    <lineage>
        <taxon>Eukaryota</taxon>
        <taxon>Fungi</taxon>
        <taxon>Dikarya</taxon>
        <taxon>Ascomycota</taxon>
        <taxon>Pezizomycotina</taxon>
        <taxon>Eurotiomycetes</taxon>
        <taxon>Eurotiomycetidae</taxon>
        <taxon>Eurotiales</taxon>
        <taxon>Aspergillaceae</taxon>
        <taxon>Aspergillus</taxon>
        <taxon>Aspergillus subgen. Circumdati</taxon>
    </lineage>
</organism>
<dbReference type="Proteomes" id="UP000326950">
    <property type="component" value="Unassembled WGS sequence"/>
</dbReference>
<sequence>MESSPHTHLPQNFEAFSAPWNLSRGISILCQHNSHISHTAQPQWEETLLSIIIILLLVIERHQHIISSLLWVPASFELG</sequence>
<protein>
    <submittedName>
        <fullName evidence="1">Uncharacterized protein</fullName>
    </submittedName>
</protein>
<dbReference type="EMBL" id="ML738635">
    <property type="protein sequence ID" value="KAE8161937.1"/>
    <property type="molecule type" value="Genomic_DNA"/>
</dbReference>
<gene>
    <name evidence="1" type="ORF">BDV40DRAFT_172384</name>
</gene>
<evidence type="ECO:0000313" key="1">
    <source>
        <dbReference type="EMBL" id="KAE8161937.1"/>
    </source>
</evidence>
<keyword evidence="2" id="KW-1185">Reference proteome</keyword>
<name>A0A5N6UTG9_ASPTM</name>
<proteinExistence type="predicted"/>
<dbReference type="OrthoDB" id="10259600at2759"/>